<name>A0A0G1IWJ4_9BACT</name>
<dbReference type="PATRIC" id="fig|1618376.3.peg.241"/>
<evidence type="ECO:0000313" key="2">
    <source>
        <dbReference type="EMBL" id="KKT36152.1"/>
    </source>
</evidence>
<reference evidence="2 3" key="1">
    <citation type="journal article" date="2015" name="Nature">
        <title>rRNA introns, odd ribosomes, and small enigmatic genomes across a large radiation of phyla.</title>
        <authorList>
            <person name="Brown C.T."/>
            <person name="Hug L.A."/>
            <person name="Thomas B.C."/>
            <person name="Sharon I."/>
            <person name="Castelle C.J."/>
            <person name="Singh A."/>
            <person name="Wilkins M.J."/>
            <person name="Williams K.H."/>
            <person name="Banfield J.F."/>
        </authorList>
    </citation>
    <scope>NUCLEOTIDE SEQUENCE [LARGE SCALE GENOMIC DNA]</scope>
</reference>
<keyword evidence="1" id="KW-0472">Membrane</keyword>
<keyword evidence="1" id="KW-1133">Transmembrane helix</keyword>
<evidence type="ECO:0000256" key="1">
    <source>
        <dbReference type="SAM" id="Phobius"/>
    </source>
</evidence>
<gene>
    <name evidence="2" type="ORF">UW23_C0006G0037</name>
</gene>
<keyword evidence="1" id="KW-0812">Transmembrane</keyword>
<feature type="transmembrane region" description="Helical" evidence="1">
    <location>
        <begin position="136"/>
        <end position="154"/>
    </location>
</feature>
<proteinExistence type="predicted"/>
<evidence type="ECO:0000313" key="3">
    <source>
        <dbReference type="Proteomes" id="UP000034069"/>
    </source>
</evidence>
<sequence length="167" mass="17356">MRFKIMFPVLAGLVAVFLMYQSVSAAFLILTRIGTLSTSGQVYTSWTYTGATAPDFAGTATPGAMVAITVNAITTTTSADVAGSWQSAPNNIVTGTNSVSIASGNEVVAFSLVFSPAATPTVTPTATPSALPEAGIMIWPLGLIAVGLMVFFAGRNAKDRLDEHYWG</sequence>
<dbReference type="AlphaFoldDB" id="A0A0G1IWJ4"/>
<comment type="caution">
    <text evidence="2">The sequence shown here is derived from an EMBL/GenBank/DDBJ whole genome shotgun (WGS) entry which is preliminary data.</text>
</comment>
<accession>A0A0G1IWJ4</accession>
<dbReference type="Proteomes" id="UP000034069">
    <property type="component" value="Unassembled WGS sequence"/>
</dbReference>
<organism evidence="2 3">
    <name type="scientific">Candidatus Collierbacteria bacterium GW2011_GWA1_44_12</name>
    <dbReference type="NCBI Taxonomy" id="1618376"/>
    <lineage>
        <taxon>Bacteria</taxon>
        <taxon>Candidatus Collieribacteriota</taxon>
    </lineage>
</organism>
<dbReference type="EMBL" id="LCHN01000006">
    <property type="protein sequence ID" value="KKT36152.1"/>
    <property type="molecule type" value="Genomic_DNA"/>
</dbReference>
<protein>
    <submittedName>
        <fullName evidence="2">Uncharacterized protein</fullName>
    </submittedName>
</protein>